<dbReference type="Proteomes" id="UP000003824">
    <property type="component" value="Unassembled WGS sequence"/>
</dbReference>
<feature type="compositionally biased region" description="Basic residues" evidence="1">
    <location>
        <begin position="273"/>
        <end position="292"/>
    </location>
</feature>
<evidence type="ECO:0000313" key="2">
    <source>
        <dbReference type="EMBL" id="EFE64907.2"/>
    </source>
</evidence>
<reference evidence="3" key="1">
    <citation type="submission" date="2008-12" db="EMBL/GenBank/DDBJ databases">
        <title>Annotation of Streptomyces ghanaensis ATCC 14672.</title>
        <authorList>
            <consortium name="The Broad Institute Genome Sequencing Platform"/>
            <consortium name="Broad Institute Microbial Sequencing Center"/>
            <person name="Fischbach M."/>
            <person name="Ward D."/>
            <person name="Young S."/>
            <person name="Kodira C.D."/>
            <person name="Zeng Q."/>
            <person name="Koehrsen M."/>
            <person name="Godfrey P."/>
            <person name="Alvarado L."/>
            <person name="Berlin A.M."/>
            <person name="Borenstein D."/>
            <person name="Chen Z."/>
            <person name="Engels R."/>
            <person name="Freedman E."/>
            <person name="Gellesch M."/>
            <person name="Goldberg J."/>
            <person name="Griggs A."/>
            <person name="Gujja S."/>
            <person name="Heiman D.I."/>
            <person name="Hepburn T.A."/>
            <person name="Howarth C."/>
            <person name="Jen D."/>
            <person name="Larson L."/>
            <person name="Lewis B."/>
            <person name="Mehta T."/>
            <person name="Park D."/>
            <person name="Pearson M."/>
            <person name="Roberts A."/>
            <person name="Saif S."/>
            <person name="Shea T.D."/>
            <person name="Shenoy N."/>
            <person name="Sisk P."/>
            <person name="Stolte C."/>
            <person name="Sykes S.N."/>
            <person name="Walk T."/>
            <person name="White J."/>
            <person name="Yandava C."/>
            <person name="Straight P."/>
            <person name="Clardy J."/>
            <person name="Hung D."/>
            <person name="Kolter R."/>
            <person name="Mekalanos J."/>
            <person name="Walker S."/>
            <person name="Walsh C.T."/>
            <person name="Wieland B.L.C."/>
            <person name="Ilzarbe M."/>
            <person name="Galagan J."/>
            <person name="Nusbaum C."/>
            <person name="Birren B."/>
        </authorList>
    </citation>
    <scope>NUCLEOTIDE SEQUENCE [LARGE SCALE GENOMIC DNA]</scope>
    <source>
        <strain evidence="3">ATCC 14672 / DSM 40746 / JCM 4963 / KCTC 9882 / NRRL B-12104 / FH 1290</strain>
    </source>
</reference>
<evidence type="ECO:0000256" key="1">
    <source>
        <dbReference type="SAM" id="MobiDB-lite"/>
    </source>
</evidence>
<evidence type="ECO:0000313" key="3">
    <source>
        <dbReference type="Proteomes" id="UP000003824"/>
    </source>
</evidence>
<proteinExistence type="predicted"/>
<name>D5ZU73_STRV1</name>
<feature type="compositionally biased region" description="Low complexity" evidence="1">
    <location>
        <begin position="215"/>
        <end position="225"/>
    </location>
</feature>
<dbReference type="EMBL" id="DS999641">
    <property type="protein sequence ID" value="EFE64907.2"/>
    <property type="molecule type" value="Genomic_DNA"/>
</dbReference>
<gene>
    <name evidence="2" type="ORF">SSFG_00161</name>
</gene>
<accession>D5ZU73</accession>
<feature type="compositionally biased region" description="Low complexity" evidence="1">
    <location>
        <begin position="45"/>
        <end position="77"/>
    </location>
</feature>
<protein>
    <submittedName>
        <fullName evidence="2">Geranylgeranyl reductase</fullName>
    </submittedName>
</protein>
<feature type="compositionally biased region" description="Basic and acidic residues" evidence="1">
    <location>
        <begin position="263"/>
        <end position="272"/>
    </location>
</feature>
<feature type="compositionally biased region" description="Basic residues" evidence="1">
    <location>
        <begin position="165"/>
        <end position="181"/>
    </location>
</feature>
<feature type="compositionally biased region" description="Low complexity" evidence="1">
    <location>
        <begin position="236"/>
        <end position="250"/>
    </location>
</feature>
<feature type="region of interest" description="Disordered" evidence="1">
    <location>
        <begin position="94"/>
        <end position="292"/>
    </location>
</feature>
<organism evidence="2 3">
    <name type="scientific">Streptomyces viridosporus (strain ATCC 14672 / DSM 40746 / JCM 4963 / KCTC 9882 / NRRL B-12104 / FH 1290)</name>
    <name type="common">Streptomyces ghanaensis</name>
    <dbReference type="NCBI Taxonomy" id="566461"/>
    <lineage>
        <taxon>Bacteria</taxon>
        <taxon>Bacillati</taxon>
        <taxon>Actinomycetota</taxon>
        <taxon>Actinomycetes</taxon>
        <taxon>Kitasatosporales</taxon>
        <taxon>Streptomycetaceae</taxon>
        <taxon>Streptomyces</taxon>
    </lineage>
</organism>
<feature type="compositionally biased region" description="Polar residues" evidence="1">
    <location>
        <begin position="27"/>
        <end position="36"/>
    </location>
</feature>
<feature type="compositionally biased region" description="Basic and acidic residues" evidence="1">
    <location>
        <begin position="117"/>
        <end position="126"/>
    </location>
</feature>
<dbReference type="AlphaFoldDB" id="D5ZU73"/>
<feature type="region of interest" description="Disordered" evidence="1">
    <location>
        <begin position="25"/>
        <end position="77"/>
    </location>
</feature>
<feature type="compositionally biased region" description="Basic residues" evidence="1">
    <location>
        <begin position="191"/>
        <end position="206"/>
    </location>
</feature>
<sequence length="292" mass="32013">MRWSAPDRPVPPPPWARCAPTRICASPSWTGRTSRGTRPAATGWPRMSSTSSTRSASPASSTTGFRSTASASAVAAWSPERVCLARRGCTALIPRCPDWSTRPSSPEPELLPPRRPRSADSHRRGDPGTGRSPPRSGRRRRRPLGHPTRARPTLRSDGPGAARLRPGRTRAARRAGHRVRHPAPAVVRLVLRPRRRPRERRIRRAPPRGPPGTDPCPTARAPRGAPARRHRERAALGRAPPAALDGALAPSDRPRTARGRRRLPGEPADRGGHPLRRGHRHRGWSRCRRGPA</sequence>